<dbReference type="Proteomes" id="UP001054945">
    <property type="component" value="Unassembled WGS sequence"/>
</dbReference>
<reference evidence="1 2" key="1">
    <citation type="submission" date="2021-06" db="EMBL/GenBank/DDBJ databases">
        <title>Caerostris extrusa draft genome.</title>
        <authorList>
            <person name="Kono N."/>
            <person name="Arakawa K."/>
        </authorList>
    </citation>
    <scope>NUCLEOTIDE SEQUENCE [LARGE SCALE GENOMIC DNA]</scope>
</reference>
<gene>
    <name evidence="1" type="ORF">CEXT_308561</name>
</gene>
<comment type="caution">
    <text evidence="1">The sequence shown here is derived from an EMBL/GenBank/DDBJ whole genome shotgun (WGS) entry which is preliminary data.</text>
</comment>
<protein>
    <submittedName>
        <fullName evidence="1">Uncharacterized protein</fullName>
    </submittedName>
</protein>
<dbReference type="EMBL" id="BPLR01005217">
    <property type="protein sequence ID" value="GIY00726.1"/>
    <property type="molecule type" value="Genomic_DNA"/>
</dbReference>
<dbReference type="AlphaFoldDB" id="A0AAV4PWN4"/>
<organism evidence="1 2">
    <name type="scientific">Caerostris extrusa</name>
    <name type="common">Bark spider</name>
    <name type="synonym">Caerostris bankana</name>
    <dbReference type="NCBI Taxonomy" id="172846"/>
    <lineage>
        <taxon>Eukaryota</taxon>
        <taxon>Metazoa</taxon>
        <taxon>Ecdysozoa</taxon>
        <taxon>Arthropoda</taxon>
        <taxon>Chelicerata</taxon>
        <taxon>Arachnida</taxon>
        <taxon>Araneae</taxon>
        <taxon>Araneomorphae</taxon>
        <taxon>Entelegynae</taxon>
        <taxon>Araneoidea</taxon>
        <taxon>Araneidae</taxon>
        <taxon>Caerostris</taxon>
    </lineage>
</organism>
<evidence type="ECO:0000313" key="1">
    <source>
        <dbReference type="EMBL" id="GIY00726.1"/>
    </source>
</evidence>
<sequence>MLGTEIISDSKLHKPYPQFLKPGCSTSETFSEAFKTCCSTSQTIYESFKTCIATAQTFPEFLKAALQLHKPSMKILKSVLQLHKQALNELPQHHLHERLYHPEDRSDMLTSSETLIVNVVRRRSQGRQPPCERLADGVPVHQRGLHGNVDIASIGPFAALFVWRVVPT</sequence>
<keyword evidence="2" id="KW-1185">Reference proteome</keyword>
<proteinExistence type="predicted"/>
<accession>A0AAV4PWN4</accession>
<name>A0AAV4PWN4_CAEEX</name>
<evidence type="ECO:0000313" key="2">
    <source>
        <dbReference type="Proteomes" id="UP001054945"/>
    </source>
</evidence>